<comment type="caution">
    <text evidence="7">The sequence shown here is derived from an EMBL/GenBank/DDBJ whole genome shotgun (WGS) entry which is preliminary data.</text>
</comment>
<keyword evidence="2" id="KW-0418">Kinase</keyword>
<evidence type="ECO:0000259" key="6">
    <source>
        <dbReference type="PROSITE" id="PS50921"/>
    </source>
</evidence>
<dbReference type="SMART" id="SM01012">
    <property type="entry name" value="ANTAR"/>
    <property type="match status" value="1"/>
</dbReference>
<dbReference type="InterPro" id="IPR003018">
    <property type="entry name" value="GAF"/>
</dbReference>
<dbReference type="EMBL" id="QOUI01000003">
    <property type="protein sequence ID" value="RCK70277.1"/>
    <property type="molecule type" value="Genomic_DNA"/>
</dbReference>
<dbReference type="SUPFAM" id="SSF52172">
    <property type="entry name" value="CheY-like"/>
    <property type="match status" value="1"/>
</dbReference>
<evidence type="ECO:0000256" key="4">
    <source>
        <dbReference type="ARBA" id="ARBA00023163"/>
    </source>
</evidence>
<evidence type="ECO:0000256" key="2">
    <source>
        <dbReference type="ARBA" id="ARBA00022777"/>
    </source>
</evidence>
<dbReference type="PROSITE" id="PS50921">
    <property type="entry name" value="ANTAR"/>
    <property type="match status" value="1"/>
</dbReference>
<keyword evidence="1" id="KW-0808">Transferase</keyword>
<dbReference type="SUPFAM" id="SSF55781">
    <property type="entry name" value="GAF domain-like"/>
    <property type="match status" value="1"/>
</dbReference>
<feature type="region of interest" description="Disordered" evidence="5">
    <location>
        <begin position="238"/>
        <end position="257"/>
    </location>
</feature>
<dbReference type="AlphaFoldDB" id="A0A367YX13"/>
<keyword evidence="8" id="KW-1185">Reference proteome</keyword>
<evidence type="ECO:0000256" key="5">
    <source>
        <dbReference type="SAM" id="MobiDB-lite"/>
    </source>
</evidence>
<sequence length="257" mass="28086">MMGRLGDRDGATPRRCSMPEDLADVMARVAETLHEQRSTEETLEAIVHGVRATVPGVQHVGISVARKDSIQTMAATDELVYRIDAIQFELREGPCVDSLLGRTRTVANDIVGDGRWPSFGPKAVELGIRSQFGVDLFAEAGSVGGLNLYAGEIDVFDDDAVHVATLFANHAAHALGKSMREEQLQEALRSRRQIGQAIGIVMERYRVDEQRAFDYLARVSQHGNIKLRDVAAQLVEQGNGLRQQRPGVPDATDAGRS</sequence>
<evidence type="ECO:0000313" key="7">
    <source>
        <dbReference type="EMBL" id="RCK70277.1"/>
    </source>
</evidence>
<dbReference type="InterPro" id="IPR029016">
    <property type="entry name" value="GAF-like_dom_sf"/>
</dbReference>
<dbReference type="Gene3D" id="3.30.450.40">
    <property type="match status" value="1"/>
</dbReference>
<dbReference type="InterPro" id="IPR011006">
    <property type="entry name" value="CheY-like_superfamily"/>
</dbReference>
<dbReference type="Pfam" id="PF13185">
    <property type="entry name" value="GAF_2"/>
    <property type="match status" value="1"/>
</dbReference>
<name>A0A367YX13_9ACTN</name>
<evidence type="ECO:0000256" key="1">
    <source>
        <dbReference type="ARBA" id="ARBA00022679"/>
    </source>
</evidence>
<dbReference type="InterPro" id="IPR012074">
    <property type="entry name" value="GAF_ANTAR"/>
</dbReference>
<protein>
    <submittedName>
        <fullName evidence="7">ANTAR domain-containing protein</fullName>
    </submittedName>
</protein>
<evidence type="ECO:0000256" key="3">
    <source>
        <dbReference type="ARBA" id="ARBA00023015"/>
    </source>
</evidence>
<dbReference type="Pfam" id="PF03861">
    <property type="entry name" value="ANTAR"/>
    <property type="match status" value="1"/>
</dbReference>
<organism evidence="7 8">
    <name type="scientific">Desertihabitans brevis</name>
    <dbReference type="NCBI Taxonomy" id="2268447"/>
    <lineage>
        <taxon>Bacteria</taxon>
        <taxon>Bacillati</taxon>
        <taxon>Actinomycetota</taxon>
        <taxon>Actinomycetes</taxon>
        <taxon>Propionibacteriales</taxon>
        <taxon>Propionibacteriaceae</taxon>
        <taxon>Desertihabitans</taxon>
    </lineage>
</organism>
<feature type="domain" description="ANTAR" evidence="6">
    <location>
        <begin position="174"/>
        <end position="235"/>
    </location>
</feature>
<keyword evidence="3" id="KW-0805">Transcription regulation</keyword>
<reference evidence="7 8" key="1">
    <citation type="submission" date="2018-07" db="EMBL/GenBank/DDBJ databases">
        <title>Desertimonas flava gen. nov. sp. nov.</title>
        <authorList>
            <person name="Liu S."/>
        </authorList>
    </citation>
    <scope>NUCLEOTIDE SEQUENCE [LARGE SCALE GENOMIC DNA]</scope>
    <source>
        <strain evidence="7 8">16Sb5-5</strain>
    </source>
</reference>
<evidence type="ECO:0000313" key="8">
    <source>
        <dbReference type="Proteomes" id="UP000252770"/>
    </source>
</evidence>
<dbReference type="GO" id="GO:0003723">
    <property type="term" value="F:RNA binding"/>
    <property type="evidence" value="ECO:0007669"/>
    <property type="project" value="InterPro"/>
</dbReference>
<dbReference type="Proteomes" id="UP000252770">
    <property type="component" value="Unassembled WGS sequence"/>
</dbReference>
<keyword evidence="4" id="KW-0804">Transcription</keyword>
<dbReference type="PIRSF" id="PIRSF036625">
    <property type="entry name" value="GAF_ANTAR"/>
    <property type="match status" value="1"/>
</dbReference>
<proteinExistence type="predicted"/>
<accession>A0A367YX13</accession>
<dbReference type="GO" id="GO:0016301">
    <property type="term" value="F:kinase activity"/>
    <property type="evidence" value="ECO:0007669"/>
    <property type="project" value="UniProtKB-KW"/>
</dbReference>
<dbReference type="Gene3D" id="1.10.10.10">
    <property type="entry name" value="Winged helix-like DNA-binding domain superfamily/Winged helix DNA-binding domain"/>
    <property type="match status" value="1"/>
</dbReference>
<dbReference type="InterPro" id="IPR036388">
    <property type="entry name" value="WH-like_DNA-bd_sf"/>
</dbReference>
<gene>
    <name evidence="7" type="ORF">DT076_06350</name>
</gene>
<dbReference type="InterPro" id="IPR005561">
    <property type="entry name" value="ANTAR"/>
</dbReference>